<dbReference type="FunFam" id="1.10.10.10:FF:000020">
    <property type="entry name" value="SWI/SNF complex subunit SMARCC2 isoform c"/>
    <property type="match status" value="1"/>
</dbReference>
<dbReference type="AlphaFoldDB" id="A0A5D2RHP2"/>
<keyword evidence="7" id="KW-0238">DNA-binding</keyword>
<keyword evidence="1" id="KW-0217">Developmental protein</keyword>
<dbReference type="PANTHER" id="PTHR12802:SF61">
    <property type="entry name" value="SWI_SNF COMPLEX SUBUNIT SWI3C"/>
    <property type="match status" value="1"/>
</dbReference>
<evidence type="ECO:0008006" key="18">
    <source>
        <dbReference type="Google" id="ProtNLM"/>
    </source>
</evidence>
<feature type="domain" description="Myb-like" evidence="12">
    <location>
        <begin position="390"/>
        <end position="433"/>
    </location>
</feature>
<reference evidence="16 17" key="1">
    <citation type="submission" date="2019-07" db="EMBL/GenBank/DDBJ databases">
        <title>WGS assembly of Gossypium tomentosum.</title>
        <authorList>
            <person name="Chen Z.J."/>
            <person name="Sreedasyam A."/>
            <person name="Ando A."/>
            <person name="Song Q."/>
            <person name="De L."/>
            <person name="Hulse-Kemp A."/>
            <person name="Ding M."/>
            <person name="Ye W."/>
            <person name="Kirkbride R."/>
            <person name="Jenkins J."/>
            <person name="Plott C."/>
            <person name="Lovell J."/>
            <person name="Lin Y.-M."/>
            <person name="Vaughn R."/>
            <person name="Liu B."/>
            <person name="Li W."/>
            <person name="Simpson S."/>
            <person name="Scheffler B."/>
            <person name="Saski C."/>
            <person name="Grover C."/>
            <person name="Hu G."/>
            <person name="Conover J."/>
            <person name="Carlson J."/>
            <person name="Shu S."/>
            <person name="Boston L."/>
            <person name="Williams M."/>
            <person name="Peterson D."/>
            <person name="Mcgee K."/>
            <person name="Jones D."/>
            <person name="Wendel J."/>
            <person name="Stelly D."/>
            <person name="Grimwood J."/>
            <person name="Schmutz J."/>
        </authorList>
    </citation>
    <scope>NUCLEOTIDE SEQUENCE [LARGE SCALE GENOMIC DNA]</scope>
    <source>
        <strain evidence="16">7179.01</strain>
    </source>
</reference>
<dbReference type="PROSITE" id="PS50090">
    <property type="entry name" value="MYB_LIKE"/>
    <property type="match status" value="1"/>
</dbReference>
<keyword evidence="4" id="KW-0862">Zinc</keyword>
<feature type="domain" description="SWIRM" evidence="14">
    <location>
        <begin position="165"/>
        <end position="263"/>
    </location>
</feature>
<feature type="compositionally biased region" description="Acidic residues" evidence="11">
    <location>
        <begin position="32"/>
        <end position="48"/>
    </location>
</feature>
<dbReference type="PROSITE" id="PS50934">
    <property type="entry name" value="SWIRM"/>
    <property type="match status" value="1"/>
</dbReference>
<dbReference type="InterPro" id="IPR017884">
    <property type="entry name" value="SANT_dom"/>
</dbReference>
<dbReference type="InterPro" id="IPR032451">
    <property type="entry name" value="SMARCC_C"/>
</dbReference>
<gene>
    <name evidence="16" type="ORF">ES332_A02G088800v1</name>
</gene>
<dbReference type="SUPFAM" id="SSF46689">
    <property type="entry name" value="Homeodomain-like"/>
    <property type="match status" value="2"/>
</dbReference>
<keyword evidence="17" id="KW-1185">Reference proteome</keyword>
<keyword evidence="5" id="KW-0156">Chromatin regulator</keyword>
<accession>A0A5D2RHP2</accession>
<dbReference type="GO" id="GO:0006325">
    <property type="term" value="P:chromatin organization"/>
    <property type="evidence" value="ECO:0007669"/>
    <property type="project" value="UniProtKB-KW"/>
</dbReference>
<evidence type="ECO:0000259" key="14">
    <source>
        <dbReference type="PROSITE" id="PS50934"/>
    </source>
</evidence>
<evidence type="ECO:0000256" key="9">
    <source>
        <dbReference type="ARBA" id="ARBA00023242"/>
    </source>
</evidence>
<dbReference type="SMART" id="SM00717">
    <property type="entry name" value="SANT"/>
    <property type="match status" value="1"/>
</dbReference>
<sequence>MPASSSDGRGRWKRRKRERRLKHQLEEKDVVPEEDDEEENNDDLDNSGDDAAGVATDPSLPGSSESEVLAGGGLRISEFPPVVKRTVNCPHGSVMAIVASERAGLIGDSKVHQQVELAVLENVSHGQIQSVSTEAPVVDPEKYVITPPPIMEGRGVVKRFGSRVHVLPMHSEWFSPATVHRLERQVVPLFFSGKSPEHTPERYIECRNQIVVKYMDNPGKRITVSDCQGLVNGINNEDLTRIFRFLDHWGIINYCAAAPSHEPWKVGSYLREESNGEVHVPSAALKSIDSLIKFEKPKCRLKAADVYSPLSCHDNDVSDLDNRIRERLSENYCSSCSQPIPTSYYQSQKEVDTLLCSDCFHDGRFFSGHSSIDFVRVESTKDYGDLDGESWSDQETLMLLEALEIYTDNWNEIAEHVGTKSKAQCILHFLRLPMEEGLLEDMEVPSMPKSMIVSNGDRCGRLHSNMNGSLPGPNLQDADSESRLPFANSGNPVMAMLKRMELKLKQFAEVETLLMKECDQVENTRQRFAAERARIVSTRFSPVGVTSQMSLPGVASFMANNNISNNRQQVMSTSPSQPQPSVSGYGGNQPVNPHVPFMQRQPMFPMGPRLPLTAMQASTSGSPNVMFNSPGNTQPTINHPLMRSASGTSSG</sequence>
<protein>
    <recommendedName>
        <fullName evidence="18">SWIRM domain-containing protein</fullName>
    </recommendedName>
</protein>
<dbReference type="PROSITE" id="PS51293">
    <property type="entry name" value="SANT"/>
    <property type="match status" value="1"/>
</dbReference>
<dbReference type="GO" id="GO:0008270">
    <property type="term" value="F:zinc ion binding"/>
    <property type="evidence" value="ECO:0007669"/>
    <property type="project" value="UniProtKB-KW"/>
</dbReference>
<evidence type="ECO:0000259" key="15">
    <source>
        <dbReference type="PROSITE" id="PS51293"/>
    </source>
</evidence>
<keyword evidence="8" id="KW-0804">Transcription</keyword>
<feature type="compositionally biased region" description="Basic residues" evidence="11">
    <location>
        <begin position="11"/>
        <end position="22"/>
    </location>
</feature>
<evidence type="ECO:0000256" key="10">
    <source>
        <dbReference type="PROSITE-ProRule" id="PRU00228"/>
    </source>
</evidence>
<keyword evidence="2" id="KW-0479">Metal-binding</keyword>
<dbReference type="CDD" id="cd00167">
    <property type="entry name" value="SANT"/>
    <property type="match status" value="1"/>
</dbReference>
<evidence type="ECO:0000256" key="1">
    <source>
        <dbReference type="ARBA" id="ARBA00022473"/>
    </source>
</evidence>
<evidence type="ECO:0000313" key="17">
    <source>
        <dbReference type="Proteomes" id="UP000322667"/>
    </source>
</evidence>
<evidence type="ECO:0000256" key="4">
    <source>
        <dbReference type="ARBA" id="ARBA00022833"/>
    </source>
</evidence>
<keyword evidence="3 10" id="KW-0863">Zinc-finger</keyword>
<evidence type="ECO:0000259" key="13">
    <source>
        <dbReference type="PROSITE" id="PS50135"/>
    </source>
</evidence>
<evidence type="ECO:0000256" key="6">
    <source>
        <dbReference type="ARBA" id="ARBA00023015"/>
    </source>
</evidence>
<organism evidence="16 17">
    <name type="scientific">Gossypium tomentosum</name>
    <name type="common">Hawaiian cotton</name>
    <name type="synonym">Gossypium sandvicense</name>
    <dbReference type="NCBI Taxonomy" id="34277"/>
    <lineage>
        <taxon>Eukaryota</taxon>
        <taxon>Viridiplantae</taxon>
        <taxon>Streptophyta</taxon>
        <taxon>Embryophyta</taxon>
        <taxon>Tracheophyta</taxon>
        <taxon>Spermatophyta</taxon>
        <taxon>Magnoliopsida</taxon>
        <taxon>eudicotyledons</taxon>
        <taxon>Gunneridae</taxon>
        <taxon>Pentapetalae</taxon>
        <taxon>rosids</taxon>
        <taxon>malvids</taxon>
        <taxon>Malvales</taxon>
        <taxon>Malvaceae</taxon>
        <taxon>Malvoideae</taxon>
        <taxon>Gossypium</taxon>
    </lineage>
</organism>
<keyword evidence="6" id="KW-0805">Transcription regulation</keyword>
<name>A0A5D2RHP2_GOSTO</name>
<dbReference type="PANTHER" id="PTHR12802">
    <property type="entry name" value="SWI/SNF COMPLEX-RELATED"/>
    <property type="match status" value="1"/>
</dbReference>
<dbReference type="Pfam" id="PF04433">
    <property type="entry name" value="SWIRM"/>
    <property type="match status" value="1"/>
</dbReference>
<dbReference type="InterPro" id="IPR001005">
    <property type="entry name" value="SANT/Myb"/>
</dbReference>
<feature type="region of interest" description="Disordered" evidence="11">
    <location>
        <begin position="568"/>
        <end position="592"/>
    </location>
</feature>
<dbReference type="Pfam" id="PF16495">
    <property type="entry name" value="SWIRM-assoc_1"/>
    <property type="match status" value="1"/>
</dbReference>
<proteinExistence type="predicted"/>
<evidence type="ECO:0000256" key="8">
    <source>
        <dbReference type="ARBA" id="ARBA00023163"/>
    </source>
</evidence>
<dbReference type="EMBL" id="CM017611">
    <property type="protein sequence ID" value="TYI39300.1"/>
    <property type="molecule type" value="Genomic_DNA"/>
</dbReference>
<dbReference type="InterPro" id="IPR007526">
    <property type="entry name" value="SWIRM"/>
</dbReference>
<feature type="region of interest" description="Disordered" evidence="11">
    <location>
        <begin position="629"/>
        <end position="651"/>
    </location>
</feature>
<dbReference type="FunFam" id="1.10.10.60:FF:000014">
    <property type="entry name" value="SWI/SNF complex subunit SMARCC2 isoform C"/>
    <property type="match status" value="1"/>
</dbReference>
<dbReference type="Gene3D" id="1.10.10.60">
    <property type="entry name" value="Homeodomain-like"/>
    <property type="match status" value="1"/>
</dbReference>
<dbReference type="InterPro" id="IPR036388">
    <property type="entry name" value="WH-like_DNA-bd_sf"/>
</dbReference>
<dbReference type="GO" id="GO:0003677">
    <property type="term" value="F:DNA binding"/>
    <property type="evidence" value="ECO:0007669"/>
    <property type="project" value="UniProtKB-KW"/>
</dbReference>
<keyword evidence="9" id="KW-0539">Nucleus</keyword>
<evidence type="ECO:0000313" key="16">
    <source>
        <dbReference type="EMBL" id="TYI39300.1"/>
    </source>
</evidence>
<evidence type="ECO:0000256" key="2">
    <source>
        <dbReference type="ARBA" id="ARBA00022723"/>
    </source>
</evidence>
<evidence type="ECO:0000259" key="12">
    <source>
        <dbReference type="PROSITE" id="PS50090"/>
    </source>
</evidence>
<feature type="region of interest" description="Disordered" evidence="11">
    <location>
        <begin position="1"/>
        <end position="68"/>
    </location>
</feature>
<evidence type="ECO:0000256" key="3">
    <source>
        <dbReference type="ARBA" id="ARBA00022771"/>
    </source>
</evidence>
<dbReference type="Pfam" id="PF00249">
    <property type="entry name" value="Myb_DNA-binding"/>
    <property type="match status" value="1"/>
</dbReference>
<evidence type="ECO:0000256" key="7">
    <source>
        <dbReference type="ARBA" id="ARBA00023125"/>
    </source>
</evidence>
<evidence type="ECO:0000256" key="11">
    <source>
        <dbReference type="SAM" id="MobiDB-lite"/>
    </source>
</evidence>
<dbReference type="InterPro" id="IPR000433">
    <property type="entry name" value="Znf_ZZ"/>
</dbReference>
<feature type="domain" description="SANT" evidence="15">
    <location>
        <begin position="386"/>
        <end position="437"/>
    </location>
</feature>
<evidence type="ECO:0000256" key="5">
    <source>
        <dbReference type="ARBA" id="ARBA00022853"/>
    </source>
</evidence>
<dbReference type="InterPro" id="IPR009057">
    <property type="entry name" value="Homeodomain-like_sf"/>
</dbReference>
<feature type="domain" description="ZZ-type" evidence="13">
    <location>
        <begin position="328"/>
        <end position="382"/>
    </location>
</feature>
<dbReference type="GO" id="GO:0005634">
    <property type="term" value="C:nucleus"/>
    <property type="evidence" value="ECO:0007669"/>
    <property type="project" value="UniProtKB-ARBA"/>
</dbReference>
<feature type="compositionally biased region" description="Low complexity" evidence="11">
    <location>
        <begin position="568"/>
        <end position="583"/>
    </location>
</feature>
<dbReference type="Gene3D" id="1.10.10.10">
    <property type="entry name" value="Winged helix-like DNA-binding domain superfamily/Winged helix DNA-binding domain"/>
    <property type="match status" value="1"/>
</dbReference>
<dbReference type="PROSITE" id="PS50135">
    <property type="entry name" value="ZF_ZZ_2"/>
    <property type="match status" value="1"/>
</dbReference>
<dbReference type="Proteomes" id="UP000322667">
    <property type="component" value="Chromosome A02"/>
</dbReference>